<evidence type="ECO:0000259" key="5">
    <source>
        <dbReference type="PROSITE" id="PS50975"/>
    </source>
</evidence>
<organism evidence="6 7">
    <name type="scientific">Caballeronia cordobensis</name>
    <name type="common">Burkholderia cordobensis</name>
    <dbReference type="NCBI Taxonomy" id="1353886"/>
    <lineage>
        <taxon>Bacteria</taxon>
        <taxon>Pseudomonadati</taxon>
        <taxon>Pseudomonadota</taxon>
        <taxon>Betaproteobacteria</taxon>
        <taxon>Burkholderiales</taxon>
        <taxon>Burkholderiaceae</taxon>
        <taxon>Caballeronia</taxon>
    </lineage>
</organism>
<gene>
    <name evidence="6" type="ORF">AWB70_02933</name>
</gene>
<dbReference type="Pfam" id="PF13380">
    <property type="entry name" value="CoA_binding_2"/>
    <property type="match status" value="1"/>
</dbReference>
<dbReference type="Proteomes" id="UP000054740">
    <property type="component" value="Unassembled WGS sequence"/>
</dbReference>
<dbReference type="InterPro" id="IPR051538">
    <property type="entry name" value="Acyl-CoA_Synth/Transferase"/>
</dbReference>
<dbReference type="Pfam" id="PF13607">
    <property type="entry name" value="Succ_CoA_lig"/>
    <property type="match status" value="1"/>
</dbReference>
<dbReference type="InterPro" id="IPR036291">
    <property type="entry name" value="NAD(P)-bd_dom_sf"/>
</dbReference>
<dbReference type="SUPFAM" id="SSF52210">
    <property type="entry name" value="Succinyl-CoA synthetase domains"/>
    <property type="match status" value="2"/>
</dbReference>
<dbReference type="InterPro" id="IPR032875">
    <property type="entry name" value="Succ_CoA_lig_flav_dom"/>
</dbReference>
<evidence type="ECO:0000313" key="6">
    <source>
        <dbReference type="EMBL" id="SAL39657.1"/>
    </source>
</evidence>
<keyword evidence="6" id="KW-0808">Transferase</keyword>
<dbReference type="PANTHER" id="PTHR43334">
    <property type="entry name" value="ACETATE--COA LIGASE [ADP-FORMING]"/>
    <property type="match status" value="1"/>
</dbReference>
<sequence>MNASPRDAHASMRALLLPRSIAVIGVSERDGAFGNKVLRSITGSGFAGRVHAVNPKTPLIDGVQAYADIASIPEPVDCVALAINEARVEAALTDAIRAGVRAAVIFGKLSGDAAAPDSPFARVQALAASAGMAICGSNCMGFVSDAVRLQMTSMPFRNLVAGGEVALVSHSGSTWSGLLGNRRDIDFNFAVSAGQEIATTAADYIDFFAAQPSTRVIACVLETVRDPDAFLAAVDACAARGIAVIALKLGRSVAGRAFAQSHSGALAGSADVYDAVFERHRVIAVRSLDEMLNTVELFRHARRPRSAGVGIVTDSGGERQLIADWAESLDIAFPALSARTSQRIQPFLDADTAVANPLDYWGDQGAPALEPCLQAMADADEIGTAVLASNMPDGRDFLLDCSKAALAVHRMTDKPLVVMSHVSATLSPVEALRLRKAGIPVLAGTENALRALKHFSRSAQHAAPRTVRSEPSADAIALLNAEPHALSAHAGFTLLSRSGIGVAPWRVVQDADSAIQFAREAGYPLVAKIDDPAVLHKSDLGGVLLNLHDDAALRDAFARLTEGRAGKQVLVQKQLRGVELIVGMSTDEQFGPVFTIGGGGIFVEIFKDSFISLPGESAAVLRGKLETLRVFRLLQGARGQTHADIDRVVDTILRFIDTFSALSDTIREVEVNPFIVTGDAMQAADILIIRQGT</sequence>
<dbReference type="Pfam" id="PF13549">
    <property type="entry name" value="ATP-grasp_5"/>
    <property type="match status" value="1"/>
</dbReference>
<dbReference type="RefSeq" id="WP_060854101.1">
    <property type="nucleotide sequence ID" value="NZ_FCNY02000007.1"/>
</dbReference>
<dbReference type="InterPro" id="IPR003781">
    <property type="entry name" value="CoA-bd"/>
</dbReference>
<evidence type="ECO:0000256" key="1">
    <source>
        <dbReference type="ARBA" id="ARBA00022598"/>
    </source>
</evidence>
<feature type="domain" description="ATP-grasp" evidence="5">
    <location>
        <begin position="492"/>
        <end position="528"/>
    </location>
</feature>
<dbReference type="Gene3D" id="3.30.470.20">
    <property type="entry name" value="ATP-grasp fold, B domain"/>
    <property type="match status" value="1"/>
</dbReference>
<dbReference type="AlphaFoldDB" id="A0A158H666"/>
<protein>
    <submittedName>
        <fullName evidence="6">N-acetyltransferase GCN5</fullName>
    </submittedName>
</protein>
<dbReference type="SUPFAM" id="SSF51735">
    <property type="entry name" value="NAD(P)-binding Rossmann-fold domains"/>
    <property type="match status" value="1"/>
</dbReference>
<keyword evidence="2 4" id="KW-0547">Nucleotide-binding</keyword>
<dbReference type="PANTHER" id="PTHR43334:SF1">
    <property type="entry name" value="3-HYDROXYPROPIONATE--COA LIGASE [ADP-FORMING]"/>
    <property type="match status" value="1"/>
</dbReference>
<accession>A0A158H666</accession>
<dbReference type="PROSITE" id="PS50975">
    <property type="entry name" value="ATP_GRASP"/>
    <property type="match status" value="1"/>
</dbReference>
<reference evidence="7" key="1">
    <citation type="submission" date="2016-01" db="EMBL/GenBank/DDBJ databases">
        <authorList>
            <person name="Peeters C."/>
        </authorList>
    </citation>
    <scope>NUCLEOTIDE SEQUENCE [LARGE SCALE GENOMIC DNA]</scope>
</reference>
<dbReference type="Gene3D" id="3.40.50.720">
    <property type="entry name" value="NAD(P)-binding Rossmann-like Domain"/>
    <property type="match status" value="1"/>
</dbReference>
<dbReference type="GO" id="GO:0005524">
    <property type="term" value="F:ATP binding"/>
    <property type="evidence" value="ECO:0007669"/>
    <property type="project" value="UniProtKB-UniRule"/>
</dbReference>
<name>A0A158H666_CABCO</name>
<dbReference type="InterPro" id="IPR016102">
    <property type="entry name" value="Succinyl-CoA_synth-like"/>
</dbReference>
<evidence type="ECO:0000256" key="3">
    <source>
        <dbReference type="ARBA" id="ARBA00022840"/>
    </source>
</evidence>
<dbReference type="GO" id="GO:0016874">
    <property type="term" value="F:ligase activity"/>
    <property type="evidence" value="ECO:0007669"/>
    <property type="project" value="UniProtKB-KW"/>
</dbReference>
<dbReference type="InterPro" id="IPR011761">
    <property type="entry name" value="ATP-grasp"/>
</dbReference>
<dbReference type="SUPFAM" id="SSF56059">
    <property type="entry name" value="Glutathione synthetase ATP-binding domain-like"/>
    <property type="match status" value="1"/>
</dbReference>
<dbReference type="GO" id="GO:0016740">
    <property type="term" value="F:transferase activity"/>
    <property type="evidence" value="ECO:0007669"/>
    <property type="project" value="UniProtKB-KW"/>
</dbReference>
<dbReference type="Gene3D" id="3.40.50.261">
    <property type="entry name" value="Succinyl-CoA synthetase domains"/>
    <property type="match status" value="2"/>
</dbReference>
<dbReference type="InterPro" id="IPR013815">
    <property type="entry name" value="ATP_grasp_subdomain_1"/>
</dbReference>
<dbReference type="SMART" id="SM00881">
    <property type="entry name" value="CoA_binding"/>
    <property type="match status" value="1"/>
</dbReference>
<dbReference type="EMBL" id="FCNY02000007">
    <property type="protein sequence ID" value="SAL39657.1"/>
    <property type="molecule type" value="Genomic_DNA"/>
</dbReference>
<evidence type="ECO:0000313" key="7">
    <source>
        <dbReference type="Proteomes" id="UP000054740"/>
    </source>
</evidence>
<evidence type="ECO:0000256" key="2">
    <source>
        <dbReference type="ARBA" id="ARBA00022741"/>
    </source>
</evidence>
<dbReference type="GO" id="GO:0046872">
    <property type="term" value="F:metal ion binding"/>
    <property type="evidence" value="ECO:0007669"/>
    <property type="project" value="InterPro"/>
</dbReference>
<proteinExistence type="predicted"/>
<keyword evidence="3 4" id="KW-0067">ATP-binding</keyword>
<dbReference type="Gene3D" id="3.30.1490.20">
    <property type="entry name" value="ATP-grasp fold, A domain"/>
    <property type="match status" value="1"/>
</dbReference>
<keyword evidence="1" id="KW-0436">Ligase</keyword>
<keyword evidence="7" id="KW-1185">Reference proteome</keyword>
<evidence type="ECO:0000256" key="4">
    <source>
        <dbReference type="PROSITE-ProRule" id="PRU00409"/>
    </source>
</evidence>